<protein>
    <submittedName>
        <fullName evidence="2">Uncharacterized protein</fullName>
    </submittedName>
</protein>
<name>A0A3T1D5E4_9BACL</name>
<reference evidence="2 3" key="1">
    <citation type="submission" date="2019-01" db="EMBL/GenBank/DDBJ databases">
        <title>Complete genome sequence of Cohnella hallensis HS21 isolated from Korean fir (Abies koreana) rhizospheric soil.</title>
        <authorList>
            <person name="Jiang L."/>
            <person name="Kang S.W."/>
            <person name="Kim S."/>
            <person name="Jung J."/>
            <person name="Kim C.Y."/>
            <person name="Kim D.H."/>
            <person name="Kim S.W."/>
            <person name="Lee J."/>
        </authorList>
    </citation>
    <scope>NUCLEOTIDE SEQUENCE [LARGE SCALE GENOMIC DNA]</scope>
    <source>
        <strain evidence="2 3">HS21</strain>
    </source>
</reference>
<dbReference type="KEGG" id="cohn:KCTCHS21_27310"/>
<feature type="region of interest" description="Disordered" evidence="1">
    <location>
        <begin position="21"/>
        <end position="52"/>
    </location>
</feature>
<evidence type="ECO:0000313" key="2">
    <source>
        <dbReference type="EMBL" id="BBI33332.1"/>
    </source>
</evidence>
<dbReference type="EMBL" id="AP019400">
    <property type="protein sequence ID" value="BBI33332.1"/>
    <property type="molecule type" value="Genomic_DNA"/>
</dbReference>
<accession>A0A3T1D5E4</accession>
<sequence length="52" mass="5613">MIHKTEQHLVLFVGIRIGDSKTGKGPNGNAANERKTSVTFGQPIETTYGGKK</sequence>
<gene>
    <name evidence="2" type="ORF">KCTCHS21_27310</name>
</gene>
<proteinExistence type="predicted"/>
<evidence type="ECO:0000313" key="3">
    <source>
        <dbReference type="Proteomes" id="UP000289856"/>
    </source>
</evidence>
<evidence type="ECO:0000256" key="1">
    <source>
        <dbReference type="SAM" id="MobiDB-lite"/>
    </source>
</evidence>
<dbReference type="RefSeq" id="WP_162309327.1">
    <property type="nucleotide sequence ID" value="NZ_AP019400.1"/>
</dbReference>
<dbReference type="Proteomes" id="UP000289856">
    <property type="component" value="Chromosome"/>
</dbReference>
<keyword evidence="3" id="KW-1185">Reference proteome</keyword>
<dbReference type="AlphaFoldDB" id="A0A3T1D5E4"/>
<organism evidence="2 3">
    <name type="scientific">Cohnella abietis</name>
    <dbReference type="NCBI Taxonomy" id="2507935"/>
    <lineage>
        <taxon>Bacteria</taxon>
        <taxon>Bacillati</taxon>
        <taxon>Bacillota</taxon>
        <taxon>Bacilli</taxon>
        <taxon>Bacillales</taxon>
        <taxon>Paenibacillaceae</taxon>
        <taxon>Cohnella</taxon>
    </lineage>
</organism>